<dbReference type="GO" id="GO:0031416">
    <property type="term" value="C:NatB complex"/>
    <property type="evidence" value="ECO:0007669"/>
    <property type="project" value="TreeGrafter"/>
</dbReference>
<dbReference type="Pfam" id="PF09797">
    <property type="entry name" value="NatB_MDM20"/>
    <property type="match status" value="1"/>
</dbReference>
<dbReference type="Gene3D" id="1.25.40.1040">
    <property type="match status" value="1"/>
</dbReference>
<evidence type="ECO:0008006" key="4">
    <source>
        <dbReference type="Google" id="ProtNLM"/>
    </source>
</evidence>
<evidence type="ECO:0000313" key="2">
    <source>
        <dbReference type="EMBL" id="KAK4278520.1"/>
    </source>
</evidence>
<comment type="similarity">
    <text evidence="1">Belongs to the MDM20/NAA25 family.</text>
</comment>
<dbReference type="InterPro" id="IPR019183">
    <property type="entry name" value="NAA25_NatB_aux_su"/>
</dbReference>
<name>A0AAE1MWF7_9FABA</name>
<dbReference type="SUPFAM" id="SSF48452">
    <property type="entry name" value="TPR-like"/>
    <property type="match status" value="1"/>
</dbReference>
<dbReference type="InterPro" id="IPR011990">
    <property type="entry name" value="TPR-like_helical_dom_sf"/>
</dbReference>
<dbReference type="Proteomes" id="UP001293593">
    <property type="component" value="Unassembled WGS sequence"/>
</dbReference>
<dbReference type="FunFam" id="1.25.40.1040:FF:000007">
    <property type="entry name" value="N-alpha-acetyltransferase 25, NatB auxiliary subunit"/>
    <property type="match status" value="1"/>
</dbReference>
<reference evidence="2" key="1">
    <citation type="submission" date="2023-10" db="EMBL/GenBank/DDBJ databases">
        <title>Chromosome-level genome of the transformable northern wattle, Acacia crassicarpa.</title>
        <authorList>
            <person name="Massaro I."/>
            <person name="Sinha N.R."/>
            <person name="Poethig S."/>
            <person name="Leichty A.R."/>
        </authorList>
    </citation>
    <scope>NUCLEOTIDE SEQUENCE</scope>
    <source>
        <strain evidence="2">Acra3RX</strain>
        <tissue evidence="2">Leaf</tissue>
    </source>
</reference>
<keyword evidence="3" id="KW-1185">Reference proteome</keyword>
<organism evidence="2 3">
    <name type="scientific">Acacia crassicarpa</name>
    <name type="common">northern wattle</name>
    <dbReference type="NCBI Taxonomy" id="499986"/>
    <lineage>
        <taxon>Eukaryota</taxon>
        <taxon>Viridiplantae</taxon>
        <taxon>Streptophyta</taxon>
        <taxon>Embryophyta</taxon>
        <taxon>Tracheophyta</taxon>
        <taxon>Spermatophyta</taxon>
        <taxon>Magnoliopsida</taxon>
        <taxon>eudicotyledons</taxon>
        <taxon>Gunneridae</taxon>
        <taxon>Pentapetalae</taxon>
        <taxon>rosids</taxon>
        <taxon>fabids</taxon>
        <taxon>Fabales</taxon>
        <taxon>Fabaceae</taxon>
        <taxon>Caesalpinioideae</taxon>
        <taxon>mimosoid clade</taxon>
        <taxon>Acacieae</taxon>
        <taxon>Acacia</taxon>
    </lineage>
</organism>
<evidence type="ECO:0000256" key="1">
    <source>
        <dbReference type="ARBA" id="ARBA00006298"/>
    </source>
</evidence>
<accession>A0AAE1MWF7</accession>
<sequence>MASKFGLAGGIPERRVRPIWDAIDSRQFKNALKHVSTLLAKHPNSPYAHALKALILERMCKLDEAFSVCLNAKELLFTNDSLLMDDLTLSTLQIVFQRLDHLDLAASCYEHACSKFPNNLELMMGLFNCYVREYSFVKQQQTAIKMYKLVGEERFLLWAVCSIQLQVFCGNGGEKLLLLAEGLLKKHVASHGLHEPDALIVYLSILEQQAKFGDALEILSGNLGSLLMIEVDKLRIQGRLLSRAGDHAAAAAIFKKILETCPDDWMSFLHYLGCLLEDDSLCCAEAVKDPVHPSKFISCKVSHLTDEEFDGQVSNALDFVQKLQADPVNNSLRGPYLAAIEVERRKHLRGKGNDDSLMDAIVQYFCRFGHLSCFTSDVEMFIEVFNPVKKIELLEKLKEYSDSLTTLPVKNLGQTFSFFKIQQLLMGDMFESSASELEVCCAQMAEIYCKSVAFSKDLDPQESMQGEELLSIICNLLVQLFWRTKNVGYLVEAVIVLEFGLAIRRHVWQYKILLLHMYSYFGALSVAYEWYKSLDVKNILMETLSHHIYPQMLVSPLWTELDSLLKDYLKFMDDYLRESADLTFHAYRHRNYSKVIEFVQFKEQLQRSSQYLVARVEAPILQLKQNSDNIEEEQGVLESLKCGIDFLELSNEIGSKSLTFLEDLQSRPWWTPTSEKNFLLEPFEGISFCPRRISTNERETSCKRMIEKRSLVPRMIYLSIQRASASVKEIVEVNGSVSPNICSELKLLLERYAQLLGFSLCEAIDMIMDFPSGERFSEVVGPNLIDWLNFTVFLNAWNLTSHELVQPDEKESTPHTWSILDSLLEKYILEKVKSMESEICSSWSDVQLLIQIVTEPLAWHGLVIQSCLRSCLPSGKKKKKSGSMDHSSYSLVHTITNSVQHLSSIIEEILRWIRERENTPEDKNVEYIISSFNNNEQDGGPGQMFRILESFFSAKDGAELGDRISQSLESWSPADVARKIMTGKHKVLMEFSKICESKLKSLRSMKQQIAQL</sequence>
<comment type="caution">
    <text evidence="2">The sequence shown here is derived from an EMBL/GenBank/DDBJ whole genome shotgun (WGS) entry which is preliminary data.</text>
</comment>
<dbReference type="AlphaFoldDB" id="A0AAE1MWF7"/>
<evidence type="ECO:0000313" key="3">
    <source>
        <dbReference type="Proteomes" id="UP001293593"/>
    </source>
</evidence>
<dbReference type="EMBL" id="JAWXYG010000003">
    <property type="protein sequence ID" value="KAK4278520.1"/>
    <property type="molecule type" value="Genomic_DNA"/>
</dbReference>
<dbReference type="PANTHER" id="PTHR22767">
    <property type="entry name" value="N-TERMINAL ACETYLTRANSFERASE-RELATED"/>
    <property type="match status" value="1"/>
</dbReference>
<gene>
    <name evidence="2" type="ORF">QN277_016356</name>
</gene>
<proteinExistence type="inferred from homology"/>
<dbReference type="PANTHER" id="PTHR22767:SF3">
    <property type="entry name" value="N-ALPHA-ACETYLTRANSFERASE 25, NATB AUXILIARY SUBUNIT"/>
    <property type="match status" value="1"/>
</dbReference>
<protein>
    <recommendedName>
        <fullName evidence="4">Phagocyte signaling-impaired protein</fullName>
    </recommendedName>
</protein>